<reference evidence="2 3" key="1">
    <citation type="submission" date="2015-11" db="EMBL/GenBank/DDBJ databases">
        <title>Genome sequences of Lysobacter enzymogenes strain C3 and Lysobacter antibioticus ATCC 29479.</title>
        <authorList>
            <person name="Kobayashi D.Y."/>
        </authorList>
    </citation>
    <scope>NUCLEOTIDE SEQUENCE [LARGE SCALE GENOMIC DNA]</scope>
    <source>
        <strain evidence="2 3">C3</strain>
    </source>
</reference>
<organism evidence="2 3">
    <name type="scientific">Lysobacter enzymogenes</name>
    <dbReference type="NCBI Taxonomy" id="69"/>
    <lineage>
        <taxon>Bacteria</taxon>
        <taxon>Pseudomonadati</taxon>
        <taxon>Pseudomonadota</taxon>
        <taxon>Gammaproteobacteria</taxon>
        <taxon>Lysobacterales</taxon>
        <taxon>Lysobacteraceae</taxon>
        <taxon>Lysobacter</taxon>
    </lineage>
</organism>
<proteinExistence type="predicted"/>
<feature type="compositionally biased region" description="Basic residues" evidence="1">
    <location>
        <begin position="1"/>
        <end position="28"/>
    </location>
</feature>
<dbReference type="EMBL" id="CP013140">
    <property type="protein sequence ID" value="ALN57236.1"/>
    <property type="molecule type" value="Genomic_DNA"/>
</dbReference>
<evidence type="ECO:0000313" key="2">
    <source>
        <dbReference type="EMBL" id="ALN57236.1"/>
    </source>
</evidence>
<evidence type="ECO:0000256" key="1">
    <source>
        <dbReference type="SAM" id="MobiDB-lite"/>
    </source>
</evidence>
<evidence type="ECO:0000313" key="3">
    <source>
        <dbReference type="Proteomes" id="UP000061569"/>
    </source>
</evidence>
<feature type="region of interest" description="Disordered" evidence="1">
    <location>
        <begin position="1"/>
        <end position="59"/>
    </location>
</feature>
<protein>
    <submittedName>
        <fullName evidence="2">Uncharacterized protein</fullName>
    </submittedName>
</protein>
<dbReference type="STRING" id="69.GLE_1884"/>
<name>A0A0S2DF76_LYSEN</name>
<sequence length="59" mass="6888">MRERVHRTVRRGLRRASRRTARCRRAKVRQSFQTVRRTAAEPVMPSPSGFARRRSGHSG</sequence>
<dbReference type="Proteomes" id="UP000061569">
    <property type="component" value="Chromosome"/>
</dbReference>
<dbReference type="KEGG" id="lez:GLE_1884"/>
<accession>A0A0S2DF76</accession>
<gene>
    <name evidence="2" type="ORF">GLE_1884</name>
</gene>
<dbReference type="AlphaFoldDB" id="A0A0S2DF76"/>